<dbReference type="RefSeq" id="WP_025799568.1">
    <property type="nucleotide sequence ID" value="NZ_CP009706.1"/>
</dbReference>
<evidence type="ECO:0000259" key="1">
    <source>
        <dbReference type="PROSITE" id="PS51707"/>
    </source>
</evidence>
<protein>
    <submittedName>
        <fullName evidence="2">Adenylate cyclase</fullName>
    </submittedName>
</protein>
<dbReference type="Gene3D" id="2.40.320.10">
    <property type="entry name" value="Hypothetical Protein Pfu-838710-001"/>
    <property type="match status" value="1"/>
</dbReference>
<gene>
    <name evidence="2" type="ORF">AT03_21305</name>
</gene>
<dbReference type="OrthoDB" id="8443111at2"/>
<dbReference type="HOGENOM" id="CLU_105244_3_0_6"/>
<dbReference type="eggNOG" id="COG1437">
    <property type="taxonomic scope" value="Bacteria"/>
</dbReference>
<dbReference type="InterPro" id="IPR023577">
    <property type="entry name" value="CYTH_domain"/>
</dbReference>
<dbReference type="SUPFAM" id="SSF55154">
    <property type="entry name" value="CYTH-like phosphatases"/>
    <property type="match status" value="1"/>
</dbReference>
<dbReference type="KEGG" id="hav:AT03_21305"/>
<dbReference type="EMBL" id="CP009706">
    <property type="protein sequence ID" value="AIU74691.1"/>
    <property type="molecule type" value="Genomic_DNA"/>
</dbReference>
<dbReference type="PROSITE" id="PS51707">
    <property type="entry name" value="CYTH"/>
    <property type="match status" value="1"/>
</dbReference>
<reference evidence="2 3" key="1">
    <citation type="journal article" date="2014" name="Gut Pathog.">
        <title>Gene clusters of Hafnia alvei strain FB1 important in survival and pathogenesis: a draft genome perspective.</title>
        <authorList>
            <person name="Tan J.Y."/>
            <person name="Yin W.F."/>
            <person name="Chan K.G."/>
        </authorList>
    </citation>
    <scope>NUCLEOTIDE SEQUENCE [LARGE SCALE GENOMIC DNA]</scope>
    <source>
        <strain evidence="2 3">FB1</strain>
    </source>
</reference>
<dbReference type="InterPro" id="IPR033469">
    <property type="entry name" value="CYTH-like_dom_sf"/>
</dbReference>
<dbReference type="PANTHER" id="PTHR21028:SF2">
    <property type="entry name" value="CYTH DOMAIN-CONTAINING PROTEIN"/>
    <property type="match status" value="1"/>
</dbReference>
<dbReference type="CDD" id="cd07890">
    <property type="entry name" value="CYTH-like_AC_IV-like"/>
    <property type="match status" value="1"/>
</dbReference>
<dbReference type="SMART" id="SM01118">
    <property type="entry name" value="CYTH"/>
    <property type="match status" value="1"/>
</dbReference>
<name>A0A097R7I8_HAFAL</name>
<evidence type="ECO:0000313" key="3">
    <source>
        <dbReference type="Proteomes" id="UP000029986"/>
    </source>
</evidence>
<feature type="domain" description="CYTH" evidence="1">
    <location>
        <begin position="9"/>
        <end position="185"/>
    </location>
</feature>
<dbReference type="PATRIC" id="fig|1453496.5.peg.4383"/>
<proteinExistence type="predicted"/>
<evidence type="ECO:0000313" key="2">
    <source>
        <dbReference type="EMBL" id="AIU74691.1"/>
    </source>
</evidence>
<dbReference type="InterPro" id="IPR008173">
    <property type="entry name" value="Adenylyl_cyclase_CyaB"/>
</dbReference>
<dbReference type="AlphaFoldDB" id="A0A097R7I8"/>
<sequence length="191" mass="21852">MTSEHFAGKYEAELKFHLSDPEAFLQRITLAGAEPFHLNNRELDCYYDRPTSEHSGSTLKKNGISMCIREMQPSGIKLWIVKGPDASECEAINIDDCEKVASMVEKLGFQPSLRMEKNRSIYFLGRYHITLDHLPTLGYFAEIAIMTDDEQAVPELLNDLRHQALALGLEDSQREIRSYRQMLEQIRSGNN</sequence>
<dbReference type="Pfam" id="PF01928">
    <property type="entry name" value="CYTH"/>
    <property type="match status" value="1"/>
</dbReference>
<dbReference type="PANTHER" id="PTHR21028">
    <property type="entry name" value="SI:CH211-156B7.4"/>
    <property type="match status" value="1"/>
</dbReference>
<keyword evidence="3" id="KW-1185">Reference proteome</keyword>
<accession>A0A097R7I8</accession>
<organism evidence="2 3">
    <name type="scientific">Hafnia alvei FB1</name>
    <dbReference type="NCBI Taxonomy" id="1453496"/>
    <lineage>
        <taxon>Bacteria</taxon>
        <taxon>Pseudomonadati</taxon>
        <taxon>Pseudomonadota</taxon>
        <taxon>Gammaproteobacteria</taxon>
        <taxon>Enterobacterales</taxon>
        <taxon>Hafniaceae</taxon>
        <taxon>Hafnia</taxon>
    </lineage>
</organism>
<dbReference type="Proteomes" id="UP000029986">
    <property type="component" value="Chromosome"/>
</dbReference>